<name>A0ABU7KLX8_9ACTN</name>
<organism evidence="2 3">
    <name type="scientific">Nocardiopsis tropica</name>
    <dbReference type="NCBI Taxonomy" id="109330"/>
    <lineage>
        <taxon>Bacteria</taxon>
        <taxon>Bacillati</taxon>
        <taxon>Actinomycetota</taxon>
        <taxon>Actinomycetes</taxon>
        <taxon>Streptosporangiales</taxon>
        <taxon>Nocardiopsidaceae</taxon>
        <taxon>Nocardiopsis</taxon>
    </lineage>
</organism>
<dbReference type="EMBL" id="JAUUCC010000013">
    <property type="protein sequence ID" value="MEE2050298.1"/>
    <property type="molecule type" value="Genomic_DNA"/>
</dbReference>
<dbReference type="RefSeq" id="WP_330157523.1">
    <property type="nucleotide sequence ID" value="NZ_BAAAJA010000096.1"/>
</dbReference>
<gene>
    <name evidence="2" type="ORF">Q8A49_07300</name>
</gene>
<keyword evidence="1" id="KW-0472">Membrane</keyword>
<sequence>MHASPRVRALTPEKKVTAAGLTGAAVAVLIWAAGLAGLDLPAEVAAGIVALVAAAAGWLAPHTRRPDLGEG</sequence>
<evidence type="ECO:0000256" key="1">
    <source>
        <dbReference type="SAM" id="Phobius"/>
    </source>
</evidence>
<reference evidence="2 3" key="1">
    <citation type="submission" date="2023-07" db="EMBL/GenBank/DDBJ databases">
        <authorList>
            <person name="Girao M."/>
            <person name="Carvalho M.F."/>
        </authorList>
    </citation>
    <scope>NUCLEOTIDE SEQUENCE [LARGE SCALE GENOMIC DNA]</scope>
    <source>
        <strain evidence="2 3">66/93</strain>
    </source>
</reference>
<keyword evidence="1" id="KW-0812">Transmembrane</keyword>
<keyword evidence="1" id="KW-1133">Transmembrane helix</keyword>
<feature type="transmembrane region" description="Helical" evidence="1">
    <location>
        <begin position="44"/>
        <end position="61"/>
    </location>
</feature>
<dbReference type="Proteomes" id="UP001348641">
    <property type="component" value="Unassembled WGS sequence"/>
</dbReference>
<accession>A0ABU7KLX8</accession>
<comment type="caution">
    <text evidence="2">The sequence shown here is derived from an EMBL/GenBank/DDBJ whole genome shotgun (WGS) entry which is preliminary data.</text>
</comment>
<proteinExistence type="predicted"/>
<feature type="transmembrane region" description="Helical" evidence="1">
    <location>
        <begin position="16"/>
        <end position="38"/>
    </location>
</feature>
<evidence type="ECO:0000313" key="2">
    <source>
        <dbReference type="EMBL" id="MEE2050298.1"/>
    </source>
</evidence>
<protein>
    <submittedName>
        <fullName evidence="2">Uncharacterized protein</fullName>
    </submittedName>
</protein>
<evidence type="ECO:0000313" key="3">
    <source>
        <dbReference type="Proteomes" id="UP001348641"/>
    </source>
</evidence>